<protein>
    <submittedName>
        <fullName evidence="2">Uncharacterized protein</fullName>
    </submittedName>
</protein>
<feature type="transmembrane region" description="Helical" evidence="1">
    <location>
        <begin position="34"/>
        <end position="58"/>
    </location>
</feature>
<keyword evidence="3" id="KW-1185">Reference proteome</keyword>
<evidence type="ECO:0000313" key="2">
    <source>
        <dbReference type="EMBL" id="KAH9305574.1"/>
    </source>
</evidence>
<accession>A0AA38FK30</accession>
<keyword evidence="1" id="KW-0812">Transmembrane</keyword>
<dbReference type="AlphaFoldDB" id="A0AA38FK30"/>
<feature type="non-terminal residue" evidence="2">
    <location>
        <position position="73"/>
    </location>
</feature>
<feature type="non-terminal residue" evidence="2">
    <location>
        <position position="1"/>
    </location>
</feature>
<reference evidence="2 3" key="1">
    <citation type="journal article" date="2021" name="Nat. Plants">
        <title>The Taxus genome provides insights into paclitaxel biosynthesis.</title>
        <authorList>
            <person name="Xiong X."/>
            <person name="Gou J."/>
            <person name="Liao Q."/>
            <person name="Li Y."/>
            <person name="Zhou Q."/>
            <person name="Bi G."/>
            <person name="Li C."/>
            <person name="Du R."/>
            <person name="Wang X."/>
            <person name="Sun T."/>
            <person name="Guo L."/>
            <person name="Liang H."/>
            <person name="Lu P."/>
            <person name="Wu Y."/>
            <person name="Zhang Z."/>
            <person name="Ro D.K."/>
            <person name="Shang Y."/>
            <person name="Huang S."/>
            <person name="Yan J."/>
        </authorList>
    </citation>
    <scope>NUCLEOTIDE SEQUENCE [LARGE SCALE GENOMIC DNA]</scope>
    <source>
        <strain evidence="2">Ta-2019</strain>
    </source>
</reference>
<gene>
    <name evidence="2" type="ORF">KI387_009978</name>
</gene>
<organism evidence="2 3">
    <name type="scientific">Taxus chinensis</name>
    <name type="common">Chinese yew</name>
    <name type="synonym">Taxus wallichiana var. chinensis</name>
    <dbReference type="NCBI Taxonomy" id="29808"/>
    <lineage>
        <taxon>Eukaryota</taxon>
        <taxon>Viridiplantae</taxon>
        <taxon>Streptophyta</taxon>
        <taxon>Embryophyta</taxon>
        <taxon>Tracheophyta</taxon>
        <taxon>Spermatophyta</taxon>
        <taxon>Pinopsida</taxon>
        <taxon>Pinidae</taxon>
        <taxon>Conifers II</taxon>
        <taxon>Cupressales</taxon>
        <taxon>Taxaceae</taxon>
        <taxon>Taxus</taxon>
    </lineage>
</organism>
<comment type="caution">
    <text evidence="2">The sequence shown here is derived from an EMBL/GenBank/DDBJ whole genome shotgun (WGS) entry which is preliminary data.</text>
</comment>
<dbReference type="Proteomes" id="UP000824469">
    <property type="component" value="Unassembled WGS sequence"/>
</dbReference>
<name>A0AA38FK30_TAXCH</name>
<dbReference type="EMBL" id="JAHRHJ020000008">
    <property type="protein sequence ID" value="KAH9305574.1"/>
    <property type="molecule type" value="Genomic_DNA"/>
</dbReference>
<keyword evidence="1" id="KW-1133">Transmembrane helix</keyword>
<proteinExistence type="predicted"/>
<sequence length="73" mass="8426">RERSILDGAERESVIGSQEYWMPSRRTRRTHFRGLVYCVYRVCLMLHHLVTSFVTYSLTGMQIGTPSDCQGSV</sequence>
<evidence type="ECO:0000256" key="1">
    <source>
        <dbReference type="SAM" id="Phobius"/>
    </source>
</evidence>
<evidence type="ECO:0000313" key="3">
    <source>
        <dbReference type="Proteomes" id="UP000824469"/>
    </source>
</evidence>
<keyword evidence="1" id="KW-0472">Membrane</keyword>